<reference evidence="2 3" key="2">
    <citation type="journal article" date="2011" name="Stand. Genomic Sci.">
        <title>Complete genome sequence of Isosphaera pallida type strain (IS1B).</title>
        <authorList>
            <consortium name="US DOE Joint Genome Institute (JGI-PGF)"/>
            <person name="Goker M."/>
            <person name="Cleland D."/>
            <person name="Saunders E."/>
            <person name="Lapidus A."/>
            <person name="Nolan M."/>
            <person name="Lucas S."/>
            <person name="Hammon N."/>
            <person name="Deshpande S."/>
            <person name="Cheng J.F."/>
            <person name="Tapia R."/>
            <person name="Han C."/>
            <person name="Goodwin L."/>
            <person name="Pitluck S."/>
            <person name="Liolios K."/>
            <person name="Pagani I."/>
            <person name="Ivanova N."/>
            <person name="Mavromatis K."/>
            <person name="Pati A."/>
            <person name="Chen A."/>
            <person name="Palaniappan K."/>
            <person name="Land M."/>
            <person name="Hauser L."/>
            <person name="Chang Y.J."/>
            <person name="Jeffries C.D."/>
            <person name="Detter J.C."/>
            <person name="Beck B."/>
            <person name="Woyke T."/>
            <person name="Bristow J."/>
            <person name="Eisen J.A."/>
            <person name="Markowitz V."/>
            <person name="Hugenholtz P."/>
            <person name="Kyrpides N.C."/>
            <person name="Klenk H.P."/>
        </authorList>
    </citation>
    <scope>NUCLEOTIDE SEQUENCE [LARGE SCALE GENOMIC DNA]</scope>
    <source>
        <strain evidence="3">ATCC 43644 / DSM 9630 / IS1B</strain>
    </source>
</reference>
<gene>
    <name evidence="2" type="ordered locus">Isop_0409</name>
</gene>
<dbReference type="InterPro" id="IPR008930">
    <property type="entry name" value="Terpenoid_cyclase/PrenylTrfase"/>
</dbReference>
<dbReference type="RefSeq" id="WP_013563293.1">
    <property type="nucleotide sequence ID" value="NC_014962.1"/>
</dbReference>
<dbReference type="Gene3D" id="1.50.10.20">
    <property type="match status" value="2"/>
</dbReference>
<evidence type="ECO:0000259" key="1">
    <source>
        <dbReference type="Pfam" id="PF13709"/>
    </source>
</evidence>
<feature type="domain" description="DUF4159" evidence="1">
    <location>
        <begin position="614"/>
        <end position="806"/>
    </location>
</feature>
<dbReference type="InParanoid" id="E8QYM8"/>
<evidence type="ECO:0000313" key="2">
    <source>
        <dbReference type="EMBL" id="ADV61004.1"/>
    </source>
</evidence>
<dbReference type="Gene3D" id="3.40.50.12140">
    <property type="entry name" value="Domain of unknown function DUF4159"/>
    <property type="match status" value="2"/>
</dbReference>
<dbReference type="HOGENOM" id="CLU_346778_0_0_0"/>
<dbReference type="AlphaFoldDB" id="E8QYM8"/>
<name>E8QYM8_ISOPI</name>
<feature type="domain" description="DUF4159" evidence="1">
    <location>
        <begin position="403"/>
        <end position="585"/>
    </location>
</feature>
<dbReference type="Proteomes" id="UP000008631">
    <property type="component" value="Chromosome"/>
</dbReference>
<keyword evidence="3" id="KW-1185">Reference proteome</keyword>
<organism evidence="2 3">
    <name type="scientific">Isosphaera pallida (strain ATCC 43644 / DSM 9630 / IS1B)</name>
    <dbReference type="NCBI Taxonomy" id="575540"/>
    <lineage>
        <taxon>Bacteria</taxon>
        <taxon>Pseudomonadati</taxon>
        <taxon>Planctomycetota</taxon>
        <taxon>Planctomycetia</taxon>
        <taxon>Isosphaerales</taxon>
        <taxon>Isosphaeraceae</taxon>
        <taxon>Isosphaera</taxon>
    </lineage>
</organism>
<protein>
    <submittedName>
        <fullName evidence="2">Prenyltransferase/squalene oxidase</fullName>
    </submittedName>
</protein>
<sequence>MIHRQCLPRQALVVFTSGESQRPGLERSNAVHRMGSGLRWAVGLGLAVLMWEPGWLMVTPAQAQPRGAQVTQEQVEKAIRLGVKSLRDKQQPDGSWRGFADDFAKYHGLTSLATLALINAGEPIDSPTVSRALEFIRRARPDQLDSTYAVALQVMALAAGDPQRDKVRIAAGVAWLERAQFRREDSPRYAGAWTYGMNKGQRPDNSNSQFALLGLYAASEVGVEVKDSVWELARNYWERCQNNSGGWPYVIDDDTSTASMTCAGISSLVITGAKRVQSVETLVGDKVRNCGEGGVVNNRIQAGINWMARRFQVDFNFTDGLGRQPWTYYYLYGLERAGRLSGQRYFGEHDWYLRGAAKLVKEQDPLLGSWNGGGGIEDNPVLVTSYALLFLAKGRAPVLINKLVHQPANDWNIHVDDIRNLTNAVSRDWKAFVTWQVVNPNSPDAGLADLLQAPIAFINGKQAPVFTPAAKRLLRDYVEQGGFILAEAGCSEPAFDQGFRALLTEIFPEPDYQLRRLSEDHPIWRSYHRLSPNVHELWGIEFGCRTVVVYTPQMLAAYWNHAESQPGNPAVERAIRVGQNIVDYATGRELPEDKLKVREIRNFKTDDVKRGALRIAKLRHAGDWNVAPLAIPNLTTALRDQLGFDVVINHKELLPRDPNLIYYPLIYVHGRASLSFTPEDMEALRKHLDPGRGLFFADAACGSPAFDAAFRKFVAELLPNNPLEPIPPDDELFNVVYDLNAVEFSKAAGGRIGPAELEGVKINGRWVVIYSKYDLGCALERHQGSDCKGYKYESALKIVSNIVVYSTLP</sequence>
<accession>E8QYM8</accession>
<evidence type="ECO:0000313" key="3">
    <source>
        <dbReference type="Proteomes" id="UP000008631"/>
    </source>
</evidence>
<dbReference type="eggNOG" id="COG1657">
    <property type="taxonomic scope" value="Bacteria"/>
</dbReference>
<dbReference type="InterPro" id="IPR025297">
    <property type="entry name" value="DUF4159"/>
</dbReference>
<dbReference type="SUPFAM" id="SSF48239">
    <property type="entry name" value="Terpenoid cyclases/Protein prenyltransferases"/>
    <property type="match status" value="1"/>
</dbReference>
<reference key="1">
    <citation type="submission" date="2010-11" db="EMBL/GenBank/DDBJ databases">
        <title>The complete sequence of chromosome of Isophaera pallida ATCC 43644.</title>
        <authorList>
            <consortium name="US DOE Joint Genome Institute (JGI-PGF)"/>
            <person name="Lucas S."/>
            <person name="Copeland A."/>
            <person name="Lapidus A."/>
            <person name="Bruce D."/>
            <person name="Goodwin L."/>
            <person name="Pitluck S."/>
            <person name="Kyrpides N."/>
            <person name="Mavromatis K."/>
            <person name="Pagani I."/>
            <person name="Ivanova N."/>
            <person name="Saunders E."/>
            <person name="Brettin T."/>
            <person name="Detter J.C."/>
            <person name="Han C."/>
            <person name="Tapia R."/>
            <person name="Land M."/>
            <person name="Hauser L."/>
            <person name="Markowitz V."/>
            <person name="Cheng J.-F."/>
            <person name="Hugenholtz P."/>
            <person name="Woyke T."/>
            <person name="Wu D."/>
            <person name="Eisen J.A."/>
        </authorList>
    </citation>
    <scope>NUCLEOTIDE SEQUENCE</scope>
    <source>
        <strain>ATCC 43644</strain>
    </source>
</reference>
<dbReference type="Pfam" id="PF13709">
    <property type="entry name" value="DUF4159"/>
    <property type="match status" value="2"/>
</dbReference>
<dbReference type="KEGG" id="ipa:Isop_0409"/>
<dbReference type="CDD" id="cd00688">
    <property type="entry name" value="ISOPREN_C2_like"/>
    <property type="match status" value="1"/>
</dbReference>
<dbReference type="STRING" id="575540.Isop_0409"/>
<dbReference type="EMBL" id="CP002353">
    <property type="protein sequence ID" value="ADV61004.1"/>
    <property type="molecule type" value="Genomic_DNA"/>
</dbReference>
<proteinExistence type="predicted"/>